<dbReference type="Pfam" id="PF09517">
    <property type="entry name" value="RE_Eco29kI"/>
    <property type="match status" value="1"/>
</dbReference>
<evidence type="ECO:0000256" key="1">
    <source>
        <dbReference type="SAM" id="MobiDB-lite"/>
    </source>
</evidence>
<comment type="caution">
    <text evidence="2">The sequence shown here is derived from an EMBL/GenBank/DDBJ whole genome shotgun (WGS) entry which is preliminary data.</text>
</comment>
<feature type="compositionally biased region" description="Basic and acidic residues" evidence="1">
    <location>
        <begin position="268"/>
        <end position="283"/>
    </location>
</feature>
<evidence type="ECO:0000313" key="2">
    <source>
        <dbReference type="EMBL" id="MBE1577660.1"/>
    </source>
</evidence>
<sequence length="306" mass="34551">MTHAAEQAAKVAAGLSVKTRENFRKDLNVAVSALQVVADQLDPVLRPTKLFNPLEPDTTARIVALMAASQPRHPLATLRPFYGAGVYALYYRGPFEPYARLSKTEHPVYVGKADPANRSSNNPVEHGKKLYDRLREHRSSIESSDTLDIDDFDCRFLIVQSGFQHAAEDQLIEFFKPIWNWQTKVCFGIGKHGDSAETRKNKRSPWDTLHPGRGWADKTDHDQHDRLAIIEKIHNHLEKHPPISTLEELLGNFITELRQIDTDKFIDASGESHDVDSPQEESKSNGAGAHSENLLDLLRDELDYQN</sequence>
<accession>A0ABR9LBI7</accession>
<organism evidence="2 3">
    <name type="scientific">Amycolatopsis roodepoortensis</name>
    <dbReference type="NCBI Taxonomy" id="700274"/>
    <lineage>
        <taxon>Bacteria</taxon>
        <taxon>Bacillati</taxon>
        <taxon>Actinomycetota</taxon>
        <taxon>Actinomycetes</taxon>
        <taxon>Pseudonocardiales</taxon>
        <taxon>Pseudonocardiaceae</taxon>
        <taxon>Amycolatopsis</taxon>
    </lineage>
</organism>
<evidence type="ECO:0008006" key="4">
    <source>
        <dbReference type="Google" id="ProtNLM"/>
    </source>
</evidence>
<name>A0ABR9LBI7_9PSEU</name>
<feature type="region of interest" description="Disordered" evidence="1">
    <location>
        <begin position="268"/>
        <end position="306"/>
    </location>
</feature>
<dbReference type="InterPro" id="IPR018575">
    <property type="entry name" value="Restrct_endonuc_II_Eco29kI"/>
</dbReference>
<dbReference type="Proteomes" id="UP000656548">
    <property type="component" value="Unassembled WGS sequence"/>
</dbReference>
<reference evidence="2 3" key="1">
    <citation type="submission" date="2020-10" db="EMBL/GenBank/DDBJ databases">
        <title>Sequencing the genomes of 1000 actinobacteria strains.</title>
        <authorList>
            <person name="Klenk H.-P."/>
        </authorList>
    </citation>
    <scope>NUCLEOTIDE SEQUENCE [LARGE SCALE GENOMIC DNA]</scope>
    <source>
        <strain evidence="2 3">DSM 46661</strain>
    </source>
</reference>
<feature type="region of interest" description="Disordered" evidence="1">
    <location>
        <begin position="193"/>
        <end position="220"/>
    </location>
</feature>
<proteinExistence type="predicted"/>
<keyword evidence="3" id="KW-1185">Reference proteome</keyword>
<evidence type="ECO:0000313" key="3">
    <source>
        <dbReference type="Proteomes" id="UP000656548"/>
    </source>
</evidence>
<dbReference type="EMBL" id="JADBEJ010000005">
    <property type="protein sequence ID" value="MBE1577660.1"/>
    <property type="molecule type" value="Genomic_DNA"/>
</dbReference>
<dbReference type="RefSeq" id="WP_192744798.1">
    <property type="nucleotide sequence ID" value="NZ_JADBEJ010000005.1"/>
</dbReference>
<gene>
    <name evidence="2" type="ORF">H4W30_004720</name>
</gene>
<protein>
    <recommendedName>
        <fullName evidence="4">Eco29kI family restriction endonuclease</fullName>
    </recommendedName>
</protein>
<feature type="compositionally biased region" description="Basic and acidic residues" evidence="1">
    <location>
        <begin position="297"/>
        <end position="306"/>
    </location>
</feature>